<feature type="repeat" description="ANK" evidence="3">
    <location>
        <begin position="730"/>
        <end position="762"/>
    </location>
</feature>
<proteinExistence type="predicted"/>
<feature type="repeat" description="ANK" evidence="3">
    <location>
        <begin position="598"/>
        <end position="630"/>
    </location>
</feature>
<feature type="repeat" description="ANK" evidence="3">
    <location>
        <begin position="532"/>
        <end position="564"/>
    </location>
</feature>
<dbReference type="OrthoDB" id="6113832at2759"/>
<dbReference type="PRINTS" id="PR01415">
    <property type="entry name" value="ANKYRIN"/>
</dbReference>
<evidence type="ECO:0000256" key="3">
    <source>
        <dbReference type="PROSITE-ProRule" id="PRU00023"/>
    </source>
</evidence>
<dbReference type="Pfam" id="PF12796">
    <property type="entry name" value="Ank_2"/>
    <property type="match status" value="4"/>
</dbReference>
<dbReference type="InterPro" id="IPR002110">
    <property type="entry name" value="Ankyrin_rpt"/>
</dbReference>
<feature type="repeat" description="ANK" evidence="3">
    <location>
        <begin position="829"/>
        <end position="861"/>
    </location>
</feature>
<dbReference type="InterPro" id="IPR027417">
    <property type="entry name" value="P-loop_NTPase"/>
</dbReference>
<dbReference type="PANTHER" id="PTHR24126">
    <property type="entry name" value="ANKYRIN REPEAT, PH AND SEC7 DOMAIN CONTAINING PROTEIN SECG-RELATED"/>
    <property type="match status" value="1"/>
</dbReference>
<feature type="repeat" description="ANK" evidence="3">
    <location>
        <begin position="565"/>
        <end position="597"/>
    </location>
</feature>
<dbReference type="PROSITE" id="PS50088">
    <property type="entry name" value="ANK_REPEAT"/>
    <property type="match status" value="11"/>
</dbReference>
<dbReference type="SUPFAM" id="SSF52540">
    <property type="entry name" value="P-loop containing nucleoside triphosphate hydrolases"/>
    <property type="match status" value="1"/>
</dbReference>
<dbReference type="InterPro" id="IPR036770">
    <property type="entry name" value="Ankyrin_rpt-contain_sf"/>
</dbReference>
<name>A0A8B6FGA0_MYTGA</name>
<protein>
    <recommendedName>
        <fullName evidence="4">Novel STAND NTPase 3 domain-containing protein</fullName>
    </recommendedName>
</protein>
<evidence type="ECO:0000256" key="1">
    <source>
        <dbReference type="ARBA" id="ARBA00022737"/>
    </source>
</evidence>
<dbReference type="SUPFAM" id="SSF48403">
    <property type="entry name" value="Ankyrin repeat"/>
    <property type="match status" value="1"/>
</dbReference>
<evidence type="ECO:0000313" key="6">
    <source>
        <dbReference type="Proteomes" id="UP000596742"/>
    </source>
</evidence>
<feature type="repeat" description="ANK" evidence="3">
    <location>
        <begin position="697"/>
        <end position="729"/>
    </location>
</feature>
<feature type="repeat" description="ANK" evidence="3">
    <location>
        <begin position="499"/>
        <end position="531"/>
    </location>
</feature>
<feature type="repeat" description="ANK" evidence="3">
    <location>
        <begin position="631"/>
        <end position="663"/>
    </location>
</feature>
<dbReference type="PROSITE" id="PS50297">
    <property type="entry name" value="ANK_REP_REGION"/>
    <property type="match status" value="9"/>
</dbReference>
<feature type="repeat" description="ANK" evidence="3">
    <location>
        <begin position="664"/>
        <end position="696"/>
    </location>
</feature>
<dbReference type="SMART" id="SM00248">
    <property type="entry name" value="ANK"/>
    <property type="match status" value="12"/>
</dbReference>
<gene>
    <name evidence="5" type="ORF">MGAL_10B056025</name>
</gene>
<dbReference type="AlphaFoldDB" id="A0A8B6FGA0"/>
<evidence type="ECO:0000256" key="2">
    <source>
        <dbReference type="ARBA" id="ARBA00023043"/>
    </source>
</evidence>
<feature type="repeat" description="ANK" evidence="3">
    <location>
        <begin position="796"/>
        <end position="828"/>
    </location>
</feature>
<organism evidence="5 6">
    <name type="scientific">Mytilus galloprovincialis</name>
    <name type="common">Mediterranean mussel</name>
    <dbReference type="NCBI Taxonomy" id="29158"/>
    <lineage>
        <taxon>Eukaryota</taxon>
        <taxon>Metazoa</taxon>
        <taxon>Spiralia</taxon>
        <taxon>Lophotrochozoa</taxon>
        <taxon>Mollusca</taxon>
        <taxon>Bivalvia</taxon>
        <taxon>Autobranchia</taxon>
        <taxon>Pteriomorphia</taxon>
        <taxon>Mytilida</taxon>
        <taxon>Mytiloidea</taxon>
        <taxon>Mytilidae</taxon>
        <taxon>Mytilinae</taxon>
        <taxon>Mytilus</taxon>
    </lineage>
</organism>
<reference evidence="5" key="1">
    <citation type="submission" date="2018-11" db="EMBL/GenBank/DDBJ databases">
        <authorList>
            <person name="Alioto T."/>
            <person name="Alioto T."/>
        </authorList>
    </citation>
    <scope>NUCLEOTIDE SEQUENCE</scope>
</reference>
<dbReference type="EMBL" id="UYJE01006867">
    <property type="protein sequence ID" value="VDI49724.1"/>
    <property type="molecule type" value="Genomic_DNA"/>
</dbReference>
<keyword evidence="1" id="KW-0677">Repeat</keyword>
<feature type="domain" description="Novel STAND NTPase 3" evidence="4">
    <location>
        <begin position="76"/>
        <end position="221"/>
    </location>
</feature>
<keyword evidence="2 3" id="KW-0040">ANK repeat</keyword>
<evidence type="ECO:0000259" key="4">
    <source>
        <dbReference type="Pfam" id="PF20720"/>
    </source>
</evidence>
<dbReference type="InterPro" id="IPR049050">
    <property type="entry name" value="nSTAND3"/>
</dbReference>
<feature type="repeat" description="ANK" evidence="3">
    <location>
        <begin position="763"/>
        <end position="795"/>
    </location>
</feature>
<dbReference type="Pfam" id="PF00023">
    <property type="entry name" value="Ank"/>
    <property type="match status" value="2"/>
</dbReference>
<accession>A0A8B6FGA0</accession>
<dbReference type="Pfam" id="PF20720">
    <property type="entry name" value="nSTAND3"/>
    <property type="match status" value="1"/>
</dbReference>
<dbReference type="Gene3D" id="1.25.40.20">
    <property type="entry name" value="Ankyrin repeat-containing domain"/>
    <property type="match status" value="5"/>
</dbReference>
<keyword evidence="6" id="KW-1185">Reference proteome</keyword>
<dbReference type="SUPFAM" id="SSF140860">
    <property type="entry name" value="Pseudo ankyrin repeat-like"/>
    <property type="match status" value="1"/>
</dbReference>
<comment type="caution">
    <text evidence="5">The sequence shown here is derived from an EMBL/GenBank/DDBJ whole genome shotgun (WGS) entry which is preliminary data.</text>
</comment>
<dbReference type="Proteomes" id="UP000596742">
    <property type="component" value="Unassembled WGS sequence"/>
</dbReference>
<evidence type="ECO:0000313" key="5">
    <source>
        <dbReference type="EMBL" id="VDI49724.1"/>
    </source>
</evidence>
<sequence>MLGHMGKFNHLSLVKKIFLISCKPTKSDLPILEWQICPAGCGTFVPNCQGNGSQGWTDRDAQTDLKELWKGRFSHFVETRAFHLIKKRIEKEQCIIVSGPMGCGKSSTAFHIAMVFDKTEDCDVVIISDLDDLFKYASEDKKQLFLIDDVFGEYSVSDYKSMWWNHHGKFVQNILNKNKDLKLILTSRLHIFLTVKPTQPTFCHLDFTSEDLMLTLEERKMIGRCYLRDHIIDDIIDDTGEEAILLTSFFPSLCANVRAENKEHIIEYFTLPVDYISSEINNMRKSGDLFFLALNILIIFNNKVKKIFFNKGCRQYDEMLRFLSKEIGFNRQPSKPLLFSRFIALKRSYVLEESEYFECLHINLFNALVLSIGPSIVRTLILYGESSFLNKRTCLETSGGDCPKQTIVIPKELQEMYFDRMLSDMKLGKHELYKGHQHSSVEFRKSYIAYFKKYLKASDLKKGSHAAKCLLVMSAEGFVEYVEFFLGLEKTLVNLKDNCGQTALHKACLHGHTDVAKLLLDNGASIDLTDNNNETALYIACKNNKSETVEYLLSRGSNIKPKKCDSKCPLHVVCLNGNREIAKYLLDKNAKVNDQDNNKSTSLHLACANGHAKVVDLLIKYKIDVNLKNNDNKTAIYIAVEQGNIDIVHSLLALNPKLDIATHNGRVPLHCACELRYEDISELLIERMENINIADNADCTPLYIACKNGLTRIVKLLLHNNATVNLRNEQRNTPLLVACEKGYIKIVNLLLAKEFDPNCKNNDQMTPLYEACYNDQTDIVSLLIKYGALINEPAENLQTPLFRACLKGNCNVAKELLKNGASVNQPNMSGLTPLHEACIEKREDIVMLLLNSNADITKKDKKGVTPLDIACKSGNKCIEDALLLKKHDQQKLLEVSK</sequence>